<feature type="transmembrane region" description="Helical" evidence="9">
    <location>
        <begin position="973"/>
        <end position="993"/>
    </location>
</feature>
<feature type="transmembrane region" description="Helical" evidence="9">
    <location>
        <begin position="943"/>
        <end position="967"/>
    </location>
</feature>
<gene>
    <name evidence="10" type="primary">esaA</name>
    <name evidence="10" type="ORF">DF217_02050</name>
</gene>
<feature type="transmembrane region" description="Helical" evidence="9">
    <location>
        <begin position="897"/>
        <end position="916"/>
    </location>
</feature>
<feature type="transmembrane region" description="Helical" evidence="9">
    <location>
        <begin position="1054"/>
        <end position="1076"/>
    </location>
</feature>
<evidence type="ECO:0000256" key="1">
    <source>
        <dbReference type="ARBA" id="ARBA00004651"/>
    </source>
</evidence>
<dbReference type="AlphaFoldDB" id="A0A4Q2FTL6"/>
<keyword evidence="4 9" id="KW-0812">Transmembrane</keyword>
<dbReference type="InterPro" id="IPR051449">
    <property type="entry name" value="ABC-2_transporter_component"/>
</dbReference>
<evidence type="ECO:0000256" key="8">
    <source>
        <dbReference type="SAM" id="MobiDB-lite"/>
    </source>
</evidence>
<dbReference type="PANTHER" id="PTHR30294:SF29">
    <property type="entry name" value="MULTIDRUG ABC TRANSPORTER PERMEASE YBHS-RELATED"/>
    <property type="match status" value="1"/>
</dbReference>
<sequence length="1083" mass="119966">MNKKLLFSLGMLLLFVTMIVSFFAVVKPTPISRTNSDSSVQQAPIKVAVVNEDTGKVYNGQPVNIANTLVNSFIAKNNYKVEVVSRSIAENGLKNETYQLMIILPSKFSEEALAIESTSPVQAKFQYQIQSSDQLTVKQAEQAVVAFKELFNKDLINIYFTSIIGNLKTAQGQVADVVTNEHESLTSFNNKLVDPLAQYSQQFNGLGSSPNNLLSSYLSFNKTLLNTNDAFKSIDSVNKTYEGTIEEIKGQQKKWDQSLKTREDALSSYDTEFSKLSVKEQLDQLVAINTQFNNNNNNNLSEPAIWKQTTDTASSYNQDITKLLESLKKNNKEIDDTLSNYDTKIREAVESSLAKNSSAVDGANKTLGSYIQSLNTSMQNQIASKWPGVYYDDAAINNLSLSDTDKQHLKNISAFIQWYSKKTGKDLPTLQATTLENEEFSQLKNDIKSKSTTKRDLTLPSFEGKISKLTLTVPSGYYLKESNYGFSDLGGGSYQVSIPSEASPGMTISYTLGIKNENDLNVLSPVLVKYQLDTTEDVKVIKEDAPYVEKDKIENETVHSAPVSPATSVTSSSSTSDGQKPTEIITITKTITTTKINQTEKKVLNRHYEMQDIISNWEYNPTKLTQAIYKDVEAYLQLSGLVTAFYGLDLSKNTYTDTTFVPAEGSLASLANNDDLKTIVTNLIKATTVEALKSDLKISDKKLRDIQSRLANTEKLTSNIEQLRTTTKNLMTQLSQLIEQTKLVDKTITNKPSFVVKEKVDNTNMVTVSMDMNSDLGTLMSASKTLMDNTKANQAVSETIQATMTQLTNDVNTLEKDGKSLSERVSELKKIMSSEYGSNEEFLKNFSTVLSNTRTGNTKNEAVYEYLSNPVDASKIGNVVSAATNSSSQTNRQDERSGLLIILISYLVSLVVVYLFQHADKEELQRLISLKDRLSWRNSSGPMFFLSVISVAAGSIIAIVSGVKLAFSVSQLSWFVVLLVLVSLMMTYGLNILMDKLKSLGFLISISLLLLYIISATQLFDEYYVNSAPILTALSPLTYLEGAVKLFINQQNGVVQSVMVIVVLTIALGLGNIFLYRQVKDSK</sequence>
<feature type="coiled-coil region" evidence="7">
    <location>
        <begin position="317"/>
        <end position="344"/>
    </location>
</feature>
<reference evidence="10 11" key="1">
    <citation type="submission" date="2018-05" db="EMBL/GenBank/DDBJ databases">
        <title>Streptococcus from otitis media.</title>
        <authorList>
            <person name="Wayes A.M."/>
            <person name="Jakubovics N.S."/>
        </authorList>
    </citation>
    <scope>NUCLEOTIDE SEQUENCE [LARGE SCALE GENOMIC DNA]</scope>
    <source>
        <strain evidence="10 11">NU39</strain>
    </source>
</reference>
<accession>A0A4Q2FTL6</accession>
<keyword evidence="5 9" id="KW-1133">Transmembrane helix</keyword>
<evidence type="ECO:0000256" key="3">
    <source>
        <dbReference type="ARBA" id="ARBA00022475"/>
    </source>
</evidence>
<evidence type="ECO:0000256" key="2">
    <source>
        <dbReference type="ARBA" id="ARBA00008338"/>
    </source>
</evidence>
<dbReference type="NCBIfam" id="TIGR03929">
    <property type="entry name" value="T7_esaA_Nterm"/>
    <property type="match status" value="1"/>
</dbReference>
<comment type="similarity">
    <text evidence="2">Belongs to the EsaA family.</text>
</comment>
<comment type="subcellular location">
    <subcellularLocation>
        <location evidence="1">Cell membrane</location>
        <topology evidence="1">Multi-pass membrane protein</topology>
    </subcellularLocation>
</comment>
<evidence type="ECO:0000256" key="9">
    <source>
        <dbReference type="SAM" id="Phobius"/>
    </source>
</evidence>
<dbReference type="GO" id="GO:0005886">
    <property type="term" value="C:plasma membrane"/>
    <property type="evidence" value="ECO:0007669"/>
    <property type="project" value="UniProtKB-SubCell"/>
</dbReference>
<evidence type="ECO:0000256" key="5">
    <source>
        <dbReference type="ARBA" id="ARBA00022989"/>
    </source>
</evidence>
<proteinExistence type="inferred from homology"/>
<evidence type="ECO:0000313" key="10">
    <source>
        <dbReference type="EMBL" id="RXX22776.1"/>
    </source>
</evidence>
<dbReference type="RefSeq" id="WP_129312773.1">
    <property type="nucleotide sequence ID" value="NZ_QEWK01000001.1"/>
</dbReference>
<dbReference type="Proteomes" id="UP000289921">
    <property type="component" value="Unassembled WGS sequence"/>
</dbReference>
<feature type="compositionally biased region" description="Low complexity" evidence="8">
    <location>
        <begin position="560"/>
        <end position="581"/>
    </location>
</feature>
<keyword evidence="7" id="KW-0175">Coiled coil</keyword>
<dbReference type="PANTHER" id="PTHR30294">
    <property type="entry name" value="MEMBRANE COMPONENT OF ABC TRANSPORTER YHHJ-RELATED"/>
    <property type="match status" value="1"/>
</dbReference>
<dbReference type="EMBL" id="QEWK01000001">
    <property type="protein sequence ID" value="RXX22776.1"/>
    <property type="molecule type" value="Genomic_DNA"/>
</dbReference>
<organism evidence="10 11">
    <name type="scientific">Streptococcus oralis</name>
    <dbReference type="NCBI Taxonomy" id="1303"/>
    <lineage>
        <taxon>Bacteria</taxon>
        <taxon>Bacillati</taxon>
        <taxon>Bacillota</taxon>
        <taxon>Bacilli</taxon>
        <taxon>Lactobacillales</taxon>
        <taxon>Streptococcaceae</taxon>
        <taxon>Streptococcus</taxon>
    </lineage>
</organism>
<feature type="transmembrane region" description="Helical" evidence="9">
    <location>
        <begin position="1000"/>
        <end position="1020"/>
    </location>
</feature>
<keyword evidence="6 9" id="KW-0472">Membrane</keyword>
<evidence type="ECO:0000256" key="4">
    <source>
        <dbReference type="ARBA" id="ARBA00022692"/>
    </source>
</evidence>
<feature type="coiled-coil region" evidence="7">
    <location>
        <begin position="689"/>
        <end position="740"/>
    </location>
</feature>
<name>A0A4Q2FTL6_STROR</name>
<dbReference type="InterPro" id="IPR023838">
    <property type="entry name" value="T7SS_EsaA"/>
</dbReference>
<comment type="caution">
    <text evidence="10">The sequence shown here is derived from an EMBL/GenBank/DDBJ whole genome shotgun (WGS) entry which is preliminary data.</text>
</comment>
<protein>
    <submittedName>
        <fullName evidence="10">Type VII secretion protein EsaA</fullName>
    </submittedName>
</protein>
<keyword evidence="3" id="KW-1003">Cell membrane</keyword>
<evidence type="ECO:0000256" key="7">
    <source>
        <dbReference type="SAM" id="Coils"/>
    </source>
</evidence>
<feature type="region of interest" description="Disordered" evidence="8">
    <location>
        <begin position="552"/>
        <end position="581"/>
    </location>
</feature>
<evidence type="ECO:0000256" key="6">
    <source>
        <dbReference type="ARBA" id="ARBA00023136"/>
    </source>
</evidence>
<feature type="coiled-coil region" evidence="7">
    <location>
        <begin position="797"/>
        <end position="824"/>
    </location>
</feature>
<evidence type="ECO:0000313" key="11">
    <source>
        <dbReference type="Proteomes" id="UP000289921"/>
    </source>
</evidence>